<keyword evidence="1" id="KW-0812">Transmembrane</keyword>
<keyword evidence="3" id="KW-1185">Reference proteome</keyword>
<accession>A0ABR2HFJ0</accession>
<gene>
    <name evidence="2" type="ORF">M9Y10_020778</name>
</gene>
<feature type="transmembrane region" description="Helical" evidence="1">
    <location>
        <begin position="41"/>
        <end position="60"/>
    </location>
</feature>
<name>A0ABR2HFJ0_9EUKA</name>
<dbReference type="EMBL" id="JAPFFF010000030">
    <property type="protein sequence ID" value="KAK8845853.1"/>
    <property type="molecule type" value="Genomic_DNA"/>
</dbReference>
<proteinExistence type="predicted"/>
<feature type="transmembrane region" description="Helical" evidence="1">
    <location>
        <begin position="12"/>
        <end position="29"/>
    </location>
</feature>
<dbReference type="Proteomes" id="UP001470230">
    <property type="component" value="Unassembled WGS sequence"/>
</dbReference>
<organism evidence="2 3">
    <name type="scientific">Tritrichomonas musculus</name>
    <dbReference type="NCBI Taxonomy" id="1915356"/>
    <lineage>
        <taxon>Eukaryota</taxon>
        <taxon>Metamonada</taxon>
        <taxon>Parabasalia</taxon>
        <taxon>Tritrichomonadida</taxon>
        <taxon>Tritrichomonadidae</taxon>
        <taxon>Tritrichomonas</taxon>
    </lineage>
</organism>
<sequence length="74" mass="8574">MFPDSVRIERRALTIFFNATLGLIFTFINRKIEQILGEFGTIIYCKIMDMISMILGLVFIPTIKNNIYESVILI</sequence>
<protein>
    <submittedName>
        <fullName evidence="2">Uncharacterized protein</fullName>
    </submittedName>
</protein>
<evidence type="ECO:0000313" key="3">
    <source>
        <dbReference type="Proteomes" id="UP001470230"/>
    </source>
</evidence>
<evidence type="ECO:0000313" key="2">
    <source>
        <dbReference type="EMBL" id="KAK8845853.1"/>
    </source>
</evidence>
<keyword evidence="1" id="KW-0472">Membrane</keyword>
<keyword evidence="1" id="KW-1133">Transmembrane helix</keyword>
<reference evidence="2 3" key="1">
    <citation type="submission" date="2024-04" db="EMBL/GenBank/DDBJ databases">
        <title>Tritrichomonas musculus Genome.</title>
        <authorList>
            <person name="Alves-Ferreira E."/>
            <person name="Grigg M."/>
            <person name="Lorenzi H."/>
            <person name="Galac M."/>
        </authorList>
    </citation>
    <scope>NUCLEOTIDE SEQUENCE [LARGE SCALE GENOMIC DNA]</scope>
    <source>
        <strain evidence="2 3">EAF2021</strain>
    </source>
</reference>
<comment type="caution">
    <text evidence="2">The sequence shown here is derived from an EMBL/GenBank/DDBJ whole genome shotgun (WGS) entry which is preliminary data.</text>
</comment>
<evidence type="ECO:0000256" key="1">
    <source>
        <dbReference type="SAM" id="Phobius"/>
    </source>
</evidence>